<dbReference type="InterPro" id="IPR001375">
    <property type="entry name" value="Peptidase_S9_cat"/>
</dbReference>
<evidence type="ECO:0000313" key="3">
    <source>
        <dbReference type="EMBL" id="MBA1374910.1"/>
    </source>
</evidence>
<dbReference type="InterPro" id="IPR050278">
    <property type="entry name" value="Serine_Prot_S9B/DPPIV"/>
</dbReference>
<feature type="chain" id="PRO_5030925977" evidence="1">
    <location>
        <begin position="26"/>
        <end position="673"/>
    </location>
</feature>
<dbReference type="GO" id="GO:0006508">
    <property type="term" value="P:proteolysis"/>
    <property type="evidence" value="ECO:0007669"/>
    <property type="project" value="InterPro"/>
</dbReference>
<dbReference type="SUPFAM" id="SSF82171">
    <property type="entry name" value="DPP6 N-terminal domain-like"/>
    <property type="match status" value="1"/>
</dbReference>
<dbReference type="SUPFAM" id="SSF53474">
    <property type="entry name" value="alpha/beta-Hydrolases"/>
    <property type="match status" value="1"/>
</dbReference>
<dbReference type="InterPro" id="IPR029058">
    <property type="entry name" value="AB_hydrolase_fold"/>
</dbReference>
<organism evidence="3 4">
    <name type="scientific">Sphingomonas ursincola</name>
    <dbReference type="NCBI Taxonomy" id="56361"/>
    <lineage>
        <taxon>Bacteria</taxon>
        <taxon>Pseudomonadati</taxon>
        <taxon>Pseudomonadota</taxon>
        <taxon>Alphaproteobacteria</taxon>
        <taxon>Sphingomonadales</taxon>
        <taxon>Sphingomonadaceae</taxon>
        <taxon>Sphingomonas</taxon>
    </lineage>
</organism>
<dbReference type="AlphaFoldDB" id="A0A7V8REQ6"/>
<dbReference type="GO" id="GO:0008236">
    <property type="term" value="F:serine-type peptidase activity"/>
    <property type="evidence" value="ECO:0007669"/>
    <property type="project" value="InterPro"/>
</dbReference>
<keyword evidence="1" id="KW-0732">Signal</keyword>
<dbReference type="PANTHER" id="PTHR11731">
    <property type="entry name" value="PROTEASE FAMILY S9B,C DIPEPTIDYL-PEPTIDASE IV-RELATED"/>
    <property type="match status" value="1"/>
</dbReference>
<dbReference type="Proteomes" id="UP000589292">
    <property type="component" value="Unassembled WGS sequence"/>
</dbReference>
<evidence type="ECO:0000256" key="1">
    <source>
        <dbReference type="SAM" id="SignalP"/>
    </source>
</evidence>
<dbReference type="EMBL" id="VDES01000002">
    <property type="protein sequence ID" value="MBA1374910.1"/>
    <property type="molecule type" value="Genomic_DNA"/>
</dbReference>
<keyword evidence="4" id="KW-1185">Reference proteome</keyword>
<dbReference type="Gene3D" id="3.40.50.1820">
    <property type="entry name" value="alpha/beta hydrolase"/>
    <property type="match status" value="1"/>
</dbReference>
<evidence type="ECO:0000313" key="4">
    <source>
        <dbReference type="Proteomes" id="UP000589292"/>
    </source>
</evidence>
<feature type="signal peptide" evidence="1">
    <location>
        <begin position="1"/>
        <end position="25"/>
    </location>
</feature>
<accession>A0A7V8REQ6</accession>
<evidence type="ECO:0000259" key="2">
    <source>
        <dbReference type="Pfam" id="PF00326"/>
    </source>
</evidence>
<reference evidence="3 4" key="1">
    <citation type="journal article" date="1994" name="Int. J. Syst. Bacteriol.">
        <title>Phylogenetic positions of novel aerobic, bacteriochlorophyll a-containing bacteria and description of Roseococcus thiosulfatophilus gen. nov., sp. nov., Erythromicrobium ramosum gen. nov., sp. nov., and Erythrobacter litoralis sp. nov.</title>
        <authorList>
            <person name="Yurkov V."/>
            <person name="Stackebrandt E."/>
            <person name="Holmes A."/>
            <person name="Fuerst J.A."/>
            <person name="Hugenholtz P."/>
            <person name="Golecki J."/>
            <person name="Gad'on N."/>
            <person name="Gorlenko V.M."/>
            <person name="Kompantseva E.I."/>
            <person name="Drews G."/>
        </authorList>
    </citation>
    <scope>NUCLEOTIDE SEQUENCE [LARGE SCALE GENOMIC DNA]</scope>
    <source>
        <strain evidence="3 4">KR-99</strain>
    </source>
</reference>
<protein>
    <submittedName>
        <fullName evidence="3">S9 family peptidase</fullName>
    </submittedName>
</protein>
<feature type="domain" description="Peptidase S9 prolyl oligopeptidase catalytic" evidence="2">
    <location>
        <begin position="466"/>
        <end position="671"/>
    </location>
</feature>
<sequence>MRFSIRAAGILASLMTASTSAILSAQSGDASPSTDMAEQFGAREMVTNASLSPDGTKLVYLSPTRGQGVAVMVADLVPTPQTPRGVFRVDGEPERIESCHWSGNDRLVCMLIASVMLEGRPLYASRLIAVDAAGGEVKVINVRKGGTGMRLGVALSGGNVIDWNPSEDGNILMVREYIPQEAVSSSGSGTLIAQKKSGTGVDLVDTRTLRSKIVEQPDLEAMEFISDGYGRVRIKGTMSSRENAELGLRRYYYRKPDSKDWLPLSTVDKNRQGFDPYAVDPKLNVVYGLNRVDGRLAAFRRSLDGTDAETLVFAHPEVDVSGFARIGRRGRVIGVRYTTDAGEIHYIDPDVQKMVDQLAKAIPHLPIVEVVESSEDERKMLIWAGSDTNAGRFFLFDRDAKTLANLLAMRPGLEQVALGKMQSITYPARDGTQIPAYLTLPPGKTSASGLPVVVMPHGGPEARDSWGFDWLPQFFAQRGYAVLQPNFRGSAGYGQSWLKRNAFQDWQLAIGDINDGAHWLTRQGADAKRMAIFGWSYGGYAALQSNVLEPDLFKAVVAVAPVTDLALLRSDSYGWGDYAYVRDLLGEGKHIKEGSPAQNAAAFKAPVLMFHGDIDRNVDVGHAKLMDAKLKDAGRSSELHIYKNRDHYLEDGEIRAELLRTSAAFMEKAFAGQ</sequence>
<name>A0A7V8REQ6_9SPHN</name>
<gene>
    <name evidence="3" type="ORF">FG486_11220</name>
</gene>
<proteinExistence type="predicted"/>
<comment type="caution">
    <text evidence="3">The sequence shown here is derived from an EMBL/GenBank/DDBJ whole genome shotgun (WGS) entry which is preliminary data.</text>
</comment>
<dbReference type="Pfam" id="PF00326">
    <property type="entry name" value="Peptidase_S9"/>
    <property type="match status" value="1"/>
</dbReference>
<dbReference type="PANTHER" id="PTHR11731:SF193">
    <property type="entry name" value="DIPEPTIDYL PEPTIDASE 9"/>
    <property type="match status" value="1"/>
</dbReference>
<dbReference type="GO" id="GO:0008239">
    <property type="term" value="F:dipeptidyl-peptidase activity"/>
    <property type="evidence" value="ECO:0007669"/>
    <property type="project" value="TreeGrafter"/>
</dbReference>